<accession>A0A4Q2D344</accession>
<keyword evidence="2" id="KW-1185">Reference proteome</keyword>
<dbReference type="AlphaFoldDB" id="A0A4Q2D344"/>
<dbReference type="EMBL" id="SDEE01000972">
    <property type="protein sequence ID" value="RXW13242.1"/>
    <property type="molecule type" value="Genomic_DNA"/>
</dbReference>
<protein>
    <submittedName>
        <fullName evidence="1">Uncharacterized protein</fullName>
    </submittedName>
</protein>
<proteinExistence type="predicted"/>
<reference evidence="1 2" key="1">
    <citation type="submission" date="2019-01" db="EMBL/GenBank/DDBJ databases">
        <title>Draft genome sequence of Psathyrella aberdarensis IHI B618.</title>
        <authorList>
            <person name="Buettner E."/>
            <person name="Kellner H."/>
        </authorList>
    </citation>
    <scope>NUCLEOTIDE SEQUENCE [LARGE SCALE GENOMIC DNA]</scope>
    <source>
        <strain evidence="1 2">IHI B618</strain>
    </source>
</reference>
<comment type="caution">
    <text evidence="1">The sequence shown here is derived from an EMBL/GenBank/DDBJ whole genome shotgun (WGS) entry which is preliminary data.</text>
</comment>
<organism evidence="1 2">
    <name type="scientific">Candolleomyces aberdarensis</name>
    <dbReference type="NCBI Taxonomy" id="2316362"/>
    <lineage>
        <taxon>Eukaryota</taxon>
        <taxon>Fungi</taxon>
        <taxon>Dikarya</taxon>
        <taxon>Basidiomycota</taxon>
        <taxon>Agaricomycotina</taxon>
        <taxon>Agaricomycetes</taxon>
        <taxon>Agaricomycetidae</taxon>
        <taxon>Agaricales</taxon>
        <taxon>Agaricineae</taxon>
        <taxon>Psathyrellaceae</taxon>
        <taxon>Candolleomyces</taxon>
    </lineage>
</organism>
<gene>
    <name evidence="1" type="ORF">EST38_g12614</name>
</gene>
<evidence type="ECO:0000313" key="2">
    <source>
        <dbReference type="Proteomes" id="UP000290288"/>
    </source>
</evidence>
<sequence length="79" mass="9120">MASSSETEGSPVPPNNTGLDLWWKYRTNGQYDAIVDLINDLRESFLGNVIYNQHLVWSRARFGGNHMYRRRDASISVQF</sequence>
<dbReference type="Proteomes" id="UP000290288">
    <property type="component" value="Unassembled WGS sequence"/>
</dbReference>
<name>A0A4Q2D344_9AGAR</name>
<evidence type="ECO:0000313" key="1">
    <source>
        <dbReference type="EMBL" id="RXW13242.1"/>
    </source>
</evidence>